<dbReference type="Proteomes" id="UP000541444">
    <property type="component" value="Unassembled WGS sequence"/>
</dbReference>
<dbReference type="OrthoDB" id="7340501at2759"/>
<keyword evidence="2" id="KW-1185">Reference proteome</keyword>
<dbReference type="AlphaFoldDB" id="A0A7J7P1S9"/>
<evidence type="ECO:0000313" key="2">
    <source>
        <dbReference type="Proteomes" id="UP000541444"/>
    </source>
</evidence>
<gene>
    <name evidence="1" type="ORF">GIB67_027112</name>
</gene>
<proteinExistence type="predicted"/>
<name>A0A7J7P1S9_9MAGN</name>
<protein>
    <submittedName>
        <fullName evidence="1">Uncharacterized protein</fullName>
    </submittedName>
</protein>
<sequence>MRLLTTVAFDKGKEEDTFGARDEDWQVYIVMGGNDDEESDWDEAELTRPCSRLQPSKIGVDQAGFDEMCEISIRRLSSKNHTLEERMTSLLLMTGRSCLFPGMAELLRN</sequence>
<organism evidence="1 2">
    <name type="scientific">Kingdonia uniflora</name>
    <dbReference type="NCBI Taxonomy" id="39325"/>
    <lineage>
        <taxon>Eukaryota</taxon>
        <taxon>Viridiplantae</taxon>
        <taxon>Streptophyta</taxon>
        <taxon>Embryophyta</taxon>
        <taxon>Tracheophyta</taxon>
        <taxon>Spermatophyta</taxon>
        <taxon>Magnoliopsida</taxon>
        <taxon>Ranunculales</taxon>
        <taxon>Circaeasteraceae</taxon>
        <taxon>Kingdonia</taxon>
    </lineage>
</organism>
<comment type="caution">
    <text evidence="1">The sequence shown here is derived from an EMBL/GenBank/DDBJ whole genome shotgun (WGS) entry which is preliminary data.</text>
</comment>
<dbReference type="EMBL" id="JACGCM010000347">
    <property type="protein sequence ID" value="KAF6173417.1"/>
    <property type="molecule type" value="Genomic_DNA"/>
</dbReference>
<accession>A0A7J7P1S9</accession>
<evidence type="ECO:0000313" key="1">
    <source>
        <dbReference type="EMBL" id="KAF6173417.1"/>
    </source>
</evidence>
<reference evidence="1 2" key="1">
    <citation type="journal article" date="2020" name="IScience">
        <title>Genome Sequencing of the Endangered Kingdonia uniflora (Circaeasteraceae, Ranunculales) Reveals Potential Mechanisms of Evolutionary Specialization.</title>
        <authorList>
            <person name="Sun Y."/>
            <person name="Deng T."/>
            <person name="Zhang A."/>
            <person name="Moore M.J."/>
            <person name="Landis J.B."/>
            <person name="Lin N."/>
            <person name="Zhang H."/>
            <person name="Zhang X."/>
            <person name="Huang J."/>
            <person name="Zhang X."/>
            <person name="Sun H."/>
            <person name="Wang H."/>
        </authorList>
    </citation>
    <scope>NUCLEOTIDE SEQUENCE [LARGE SCALE GENOMIC DNA]</scope>
    <source>
        <strain evidence="1">TB1705</strain>
        <tissue evidence="1">Leaf</tissue>
    </source>
</reference>